<sequence>VVIVLSGSGYNSLIPITNSLSYFTTRGCTQESNETEYASSYYYGNTQVYVCPELPGSYTFSISGDSWTSSILSAAYVFPTANTSSTTFTESGLPANATWEVAYDGITIIRNSTVNDSITFLPETGGSYLYNVSTVQVKVVSILLLRTQAWTRRAPPSRSSSARA</sequence>
<dbReference type="AlphaFoldDB" id="T0YPN7"/>
<reference evidence="1" key="1">
    <citation type="submission" date="2013-08" db="EMBL/GenBank/DDBJ databases">
        <authorList>
            <person name="Mendez C."/>
            <person name="Richter M."/>
            <person name="Ferrer M."/>
            <person name="Sanchez J."/>
        </authorList>
    </citation>
    <scope>NUCLEOTIDE SEQUENCE</scope>
</reference>
<dbReference type="EMBL" id="AUZZ01009065">
    <property type="protein sequence ID" value="EQD35058.1"/>
    <property type="molecule type" value="Genomic_DNA"/>
</dbReference>
<gene>
    <name evidence="1" type="ORF">B2A_12562</name>
</gene>
<evidence type="ECO:0008006" key="2">
    <source>
        <dbReference type="Google" id="ProtNLM"/>
    </source>
</evidence>
<evidence type="ECO:0000313" key="1">
    <source>
        <dbReference type="EMBL" id="EQD35058.1"/>
    </source>
</evidence>
<organism evidence="1">
    <name type="scientific">mine drainage metagenome</name>
    <dbReference type="NCBI Taxonomy" id="410659"/>
    <lineage>
        <taxon>unclassified sequences</taxon>
        <taxon>metagenomes</taxon>
        <taxon>ecological metagenomes</taxon>
    </lineage>
</organism>
<reference evidence="1" key="2">
    <citation type="journal article" date="2014" name="ISME J.">
        <title>Microbial stratification in low pH oxic and suboxic macroscopic growths along an acid mine drainage.</title>
        <authorList>
            <person name="Mendez-Garcia C."/>
            <person name="Mesa V."/>
            <person name="Sprenger R.R."/>
            <person name="Richter M."/>
            <person name="Diez M.S."/>
            <person name="Solano J."/>
            <person name="Bargiela R."/>
            <person name="Golyshina O.V."/>
            <person name="Manteca A."/>
            <person name="Ramos J.L."/>
            <person name="Gallego J.R."/>
            <person name="Llorente I."/>
            <person name="Martins Dos Santos V.A."/>
            <person name="Jensen O.N."/>
            <person name="Pelaez A.I."/>
            <person name="Sanchez J."/>
            <person name="Ferrer M."/>
        </authorList>
    </citation>
    <scope>NUCLEOTIDE SEQUENCE</scope>
</reference>
<accession>T0YPN7</accession>
<comment type="caution">
    <text evidence="1">The sequence shown here is derived from an EMBL/GenBank/DDBJ whole genome shotgun (WGS) entry which is preliminary data.</text>
</comment>
<feature type="non-terminal residue" evidence="1">
    <location>
        <position position="1"/>
    </location>
</feature>
<proteinExistence type="predicted"/>
<name>T0YPN7_9ZZZZ</name>
<protein>
    <recommendedName>
        <fullName evidence="2">Thermopsin</fullName>
    </recommendedName>
</protein>
<feature type="non-terminal residue" evidence="1">
    <location>
        <position position="164"/>
    </location>
</feature>